<proteinExistence type="predicted"/>
<keyword evidence="2" id="KW-1185">Reference proteome</keyword>
<name>A0A543CHZ6_9ACTN</name>
<evidence type="ECO:0000313" key="1">
    <source>
        <dbReference type="EMBL" id="TQL96711.1"/>
    </source>
</evidence>
<sequence>MNELTCQMFSTNDDQLALTLMTVWALGTGRSMPGGSPVCLTEEQLIDFWAE</sequence>
<dbReference type="AlphaFoldDB" id="A0A543CHZ6"/>
<dbReference type="Proteomes" id="UP000316096">
    <property type="component" value="Unassembled WGS sequence"/>
</dbReference>
<gene>
    <name evidence="1" type="ORF">FB559_2260</name>
</gene>
<organism evidence="1 2">
    <name type="scientific">Actinoallomurus bryophytorum</name>
    <dbReference type="NCBI Taxonomy" id="1490222"/>
    <lineage>
        <taxon>Bacteria</taxon>
        <taxon>Bacillati</taxon>
        <taxon>Actinomycetota</taxon>
        <taxon>Actinomycetes</taxon>
        <taxon>Streptosporangiales</taxon>
        <taxon>Thermomonosporaceae</taxon>
        <taxon>Actinoallomurus</taxon>
    </lineage>
</organism>
<evidence type="ECO:0000313" key="2">
    <source>
        <dbReference type="Proteomes" id="UP000316096"/>
    </source>
</evidence>
<protein>
    <submittedName>
        <fullName evidence="1">Uncharacterized protein</fullName>
    </submittedName>
</protein>
<comment type="caution">
    <text evidence="1">The sequence shown here is derived from an EMBL/GenBank/DDBJ whole genome shotgun (WGS) entry which is preliminary data.</text>
</comment>
<dbReference type="EMBL" id="VFOZ01000001">
    <property type="protein sequence ID" value="TQL96711.1"/>
    <property type="molecule type" value="Genomic_DNA"/>
</dbReference>
<dbReference type="RefSeq" id="WP_185792146.1">
    <property type="nucleotide sequence ID" value="NZ_VFOZ01000001.1"/>
</dbReference>
<accession>A0A543CHZ6</accession>
<reference evidence="1 2" key="1">
    <citation type="submission" date="2019-06" db="EMBL/GenBank/DDBJ databases">
        <title>Sequencing the genomes of 1000 actinobacteria strains.</title>
        <authorList>
            <person name="Klenk H.-P."/>
        </authorList>
    </citation>
    <scope>NUCLEOTIDE SEQUENCE [LARGE SCALE GENOMIC DNA]</scope>
    <source>
        <strain evidence="1 2">DSM 102200</strain>
    </source>
</reference>